<evidence type="ECO:0000256" key="16">
    <source>
        <dbReference type="ARBA" id="ARBA00049413"/>
    </source>
</evidence>
<evidence type="ECO:0000256" key="3">
    <source>
        <dbReference type="ARBA" id="ARBA00004922"/>
    </source>
</evidence>
<dbReference type="PANTHER" id="PTHR19300:SF5">
    <property type="entry name" value="BETA-1,4-GALACTOSYLTRANSFERASE 1"/>
    <property type="match status" value="1"/>
</dbReference>
<evidence type="ECO:0000256" key="10">
    <source>
        <dbReference type="ARBA" id="ARBA00022989"/>
    </source>
</evidence>
<dbReference type="GO" id="GO:0046872">
    <property type="term" value="F:metal ion binding"/>
    <property type="evidence" value="ECO:0007669"/>
    <property type="project" value="UniProtKB-UniRule"/>
</dbReference>
<keyword evidence="13" id="KW-1015">Disulfide bond</keyword>
<evidence type="ECO:0000256" key="17">
    <source>
        <dbReference type="RuleBase" id="RU368121"/>
    </source>
</evidence>
<keyword evidence="10 17" id="KW-1133">Transmembrane helix</keyword>
<dbReference type="InterPro" id="IPR029044">
    <property type="entry name" value="Nucleotide-diphossugar_trans"/>
</dbReference>
<evidence type="ECO:0000256" key="15">
    <source>
        <dbReference type="ARBA" id="ARBA00023211"/>
    </source>
</evidence>
<evidence type="ECO:0000256" key="7">
    <source>
        <dbReference type="ARBA" id="ARBA00022692"/>
    </source>
</evidence>
<feature type="domain" description="Galactosyltransferase N-terminal" evidence="19">
    <location>
        <begin position="85"/>
        <end position="218"/>
    </location>
</feature>
<dbReference type="PRINTS" id="PR02050">
    <property type="entry name" value="B14GALTRFASE"/>
</dbReference>
<dbReference type="Pfam" id="PF13733">
    <property type="entry name" value="Glyco_transf_7N"/>
    <property type="match status" value="1"/>
</dbReference>
<proteinExistence type="inferred from homology"/>
<evidence type="ECO:0000259" key="19">
    <source>
        <dbReference type="Pfam" id="PF13733"/>
    </source>
</evidence>
<keyword evidence="8 17" id="KW-0479">Metal-binding</keyword>
<evidence type="ECO:0000256" key="12">
    <source>
        <dbReference type="ARBA" id="ARBA00023136"/>
    </source>
</evidence>
<reference evidence="20" key="2">
    <citation type="submission" date="2025-08" db="UniProtKB">
        <authorList>
            <consortium name="Ensembl"/>
        </authorList>
    </citation>
    <scope>IDENTIFICATION</scope>
</reference>
<reference evidence="20 21" key="1">
    <citation type="journal article" date="2011" name="Genome Biol. Evol.">
        <title>Integration of the genetic map and genome assembly of fugu facilitates insights into distinct features of genome evolution in teleosts and mammals.</title>
        <authorList>
            <person name="Kai W."/>
            <person name="Kikuchi K."/>
            <person name="Tohari S."/>
            <person name="Chew A.K."/>
            <person name="Tay A."/>
            <person name="Fujiwara A."/>
            <person name="Hosoya S."/>
            <person name="Suetake H."/>
            <person name="Naruse K."/>
            <person name="Brenner S."/>
            <person name="Suzuki Y."/>
            <person name="Venkatesh B."/>
        </authorList>
    </citation>
    <scope>NUCLEOTIDE SEQUENCE [LARGE SCALE GENOMIC DNA]</scope>
</reference>
<protein>
    <recommendedName>
        <fullName evidence="17">Beta-1,4-galactosyltransferase</fullName>
        <shortName evidence="17">Beta-1,4-GalTase</shortName>
        <ecNumber evidence="17">2.4.1.-</ecNumber>
    </recommendedName>
</protein>
<dbReference type="FunFam" id="3.90.550.10:FF:000028">
    <property type="entry name" value="beta-1,4-galactosyltransferase 1"/>
    <property type="match status" value="1"/>
</dbReference>
<evidence type="ECO:0000313" key="21">
    <source>
        <dbReference type="Proteomes" id="UP000005226"/>
    </source>
</evidence>
<accession>A0A674PC72</accession>
<name>A0A674PC72_TAKRU</name>
<comment type="function">
    <text evidence="17">Responsible for the synthesis of complex-type N-linked oligosaccharides in many glycoproteins as well as the carbohydrate moieties of glycolipids.</text>
</comment>
<comment type="cofactor">
    <cofactor evidence="1 17">
        <name>Mn(2+)</name>
        <dbReference type="ChEBI" id="CHEBI:29035"/>
    </cofactor>
</comment>
<keyword evidence="6 17" id="KW-0808">Transferase</keyword>
<dbReference type="Ensembl" id="ENSTRUT00000085633.1">
    <property type="protein sequence ID" value="ENSTRUP00000083287.1"/>
    <property type="gene ID" value="ENSTRUG00000024085.2"/>
</dbReference>
<dbReference type="GO" id="GO:0003831">
    <property type="term" value="F:beta-N-acetylglucosaminylglycopeptide beta-1,4-galactosyltransferase activity"/>
    <property type="evidence" value="ECO:0007669"/>
    <property type="project" value="TreeGrafter"/>
</dbReference>
<keyword evidence="15 17" id="KW-0464">Manganese</keyword>
<evidence type="ECO:0000259" key="18">
    <source>
        <dbReference type="Pfam" id="PF02709"/>
    </source>
</evidence>
<dbReference type="GO" id="GO:0005975">
    <property type="term" value="P:carbohydrate metabolic process"/>
    <property type="evidence" value="ECO:0007669"/>
    <property type="project" value="InterPro"/>
</dbReference>
<sequence>MLKIFSQILILCALLSVMTVVVLLFYYNSSHLIYLPQADFLGNATNSFSNIIKKRLDKLLEKQSYVLNAGQQTEEPAPMDTLDPCPDHPQNLIGPFSVDFSHSWTWNEVRRKISTPLQDGGRHKPADCVSKHKVAIIIPYRNRHEHLKHLLFYLHPMLVRQQLDYGIYVINQDGEGVFNRAKLMNVGFAEALKDYDYECFVFSDVDLVPMDDRNFYRCFKSPRHLSVAIDKFNFQLPYNTIFGGVSSFSKQQFLTVNGYSNTYWGWGGEDDDMYKRIIFHGMSINRPEHMTGKYKMIKHQRDKNNEVNPKNPDKLFHTRETMDKDGINTLNYTVKEIVKDRLYTFINVDIKAPKNILSVGMLKSV</sequence>
<feature type="transmembrane region" description="Helical" evidence="17">
    <location>
        <begin position="7"/>
        <end position="27"/>
    </location>
</feature>
<evidence type="ECO:0000256" key="1">
    <source>
        <dbReference type="ARBA" id="ARBA00001936"/>
    </source>
</evidence>
<dbReference type="Pfam" id="PF02709">
    <property type="entry name" value="Glyco_transf_7C"/>
    <property type="match status" value="1"/>
</dbReference>
<keyword evidence="12 17" id="KW-0472">Membrane</keyword>
<keyword evidence="21" id="KW-1185">Reference proteome</keyword>
<keyword evidence="7 17" id="KW-0812">Transmembrane</keyword>
<dbReference type="InterPro" id="IPR027995">
    <property type="entry name" value="Galactosyl_T_N"/>
</dbReference>
<comment type="catalytic activity">
    <reaction evidence="16">
        <text>N-acetyl-D-glucosamine + UDP-alpha-D-galactose = beta-D-galactosyl-(1-&gt;4)-N-acetyl-D-glucosamine + UDP + H(+)</text>
        <dbReference type="Rhea" id="RHEA:17745"/>
        <dbReference type="ChEBI" id="CHEBI:15378"/>
        <dbReference type="ChEBI" id="CHEBI:58223"/>
        <dbReference type="ChEBI" id="CHEBI:60152"/>
        <dbReference type="ChEBI" id="CHEBI:66914"/>
        <dbReference type="ChEBI" id="CHEBI:506227"/>
        <dbReference type="EC" id="2.4.1.90"/>
    </reaction>
    <physiologicalReaction direction="left-to-right" evidence="16">
        <dbReference type="Rhea" id="RHEA:17746"/>
    </physiologicalReaction>
</comment>
<dbReference type="GO" id="GO:0008092">
    <property type="term" value="F:cytoskeletal protein binding"/>
    <property type="evidence" value="ECO:0007669"/>
    <property type="project" value="TreeGrafter"/>
</dbReference>
<comment type="pathway">
    <text evidence="3 17">Protein modification; protein glycosylation.</text>
</comment>
<keyword evidence="9 17" id="KW-0735">Signal-anchor</keyword>
<dbReference type="InterPro" id="IPR003859">
    <property type="entry name" value="Galactosyl_T"/>
</dbReference>
<comment type="subcellular location">
    <subcellularLocation>
        <location evidence="2 17">Golgi apparatus membrane</location>
        <topology evidence="2 17">Single-pass type II membrane protein</topology>
    </subcellularLocation>
</comment>
<dbReference type="SUPFAM" id="SSF53448">
    <property type="entry name" value="Nucleotide-diphospho-sugar transferases"/>
    <property type="match status" value="1"/>
</dbReference>
<dbReference type="CDD" id="cd00899">
    <property type="entry name" value="b4GalT"/>
    <property type="match status" value="1"/>
</dbReference>
<dbReference type="EC" id="2.4.1.-" evidence="17"/>
<comment type="similarity">
    <text evidence="4 17">Belongs to the glycosyltransferase 7 family.</text>
</comment>
<evidence type="ECO:0000256" key="8">
    <source>
        <dbReference type="ARBA" id="ARBA00022723"/>
    </source>
</evidence>
<evidence type="ECO:0000256" key="9">
    <source>
        <dbReference type="ARBA" id="ARBA00022968"/>
    </source>
</evidence>
<evidence type="ECO:0000256" key="6">
    <source>
        <dbReference type="ARBA" id="ARBA00022679"/>
    </source>
</evidence>
<keyword evidence="11 17" id="KW-0333">Golgi apparatus</keyword>
<evidence type="ECO:0000256" key="5">
    <source>
        <dbReference type="ARBA" id="ARBA00022676"/>
    </source>
</evidence>
<dbReference type="PANTHER" id="PTHR19300">
    <property type="entry name" value="BETA-1,4-GALACTOSYLTRANSFERASE"/>
    <property type="match status" value="1"/>
</dbReference>
<reference evidence="20" key="3">
    <citation type="submission" date="2025-09" db="UniProtKB">
        <authorList>
            <consortium name="Ensembl"/>
        </authorList>
    </citation>
    <scope>IDENTIFICATION</scope>
</reference>
<evidence type="ECO:0000256" key="4">
    <source>
        <dbReference type="ARBA" id="ARBA00005735"/>
    </source>
</evidence>
<dbReference type="UniPathway" id="UPA00378"/>
<evidence type="ECO:0000256" key="2">
    <source>
        <dbReference type="ARBA" id="ARBA00004323"/>
    </source>
</evidence>
<dbReference type="Proteomes" id="UP000005226">
    <property type="component" value="Chromosome 10"/>
</dbReference>
<dbReference type="GO" id="GO:0006487">
    <property type="term" value="P:protein N-linked glycosylation"/>
    <property type="evidence" value="ECO:0007669"/>
    <property type="project" value="TreeGrafter"/>
</dbReference>
<keyword evidence="14 17" id="KW-0325">Glycoprotein</keyword>
<dbReference type="GO" id="GO:0032580">
    <property type="term" value="C:Golgi cisterna membrane"/>
    <property type="evidence" value="ECO:0007669"/>
    <property type="project" value="UniProtKB-UniRule"/>
</dbReference>
<evidence type="ECO:0000256" key="13">
    <source>
        <dbReference type="ARBA" id="ARBA00023157"/>
    </source>
</evidence>
<dbReference type="Gene3D" id="3.90.550.10">
    <property type="entry name" value="Spore Coat Polysaccharide Biosynthesis Protein SpsA, Chain A"/>
    <property type="match status" value="1"/>
</dbReference>
<organism evidence="20 21">
    <name type="scientific">Takifugu rubripes</name>
    <name type="common">Japanese pufferfish</name>
    <name type="synonym">Fugu rubripes</name>
    <dbReference type="NCBI Taxonomy" id="31033"/>
    <lineage>
        <taxon>Eukaryota</taxon>
        <taxon>Metazoa</taxon>
        <taxon>Chordata</taxon>
        <taxon>Craniata</taxon>
        <taxon>Vertebrata</taxon>
        <taxon>Euteleostomi</taxon>
        <taxon>Actinopterygii</taxon>
        <taxon>Neopterygii</taxon>
        <taxon>Teleostei</taxon>
        <taxon>Neoteleostei</taxon>
        <taxon>Acanthomorphata</taxon>
        <taxon>Eupercaria</taxon>
        <taxon>Tetraodontiformes</taxon>
        <taxon>Tetradontoidea</taxon>
        <taxon>Tetraodontidae</taxon>
        <taxon>Takifugu</taxon>
    </lineage>
</organism>
<dbReference type="GO" id="GO:0003945">
    <property type="term" value="F:N-acetyllactosamine synthase activity"/>
    <property type="evidence" value="ECO:0007669"/>
    <property type="project" value="UniProtKB-EC"/>
</dbReference>
<dbReference type="GO" id="GO:0000139">
    <property type="term" value="C:Golgi membrane"/>
    <property type="evidence" value="ECO:0007669"/>
    <property type="project" value="UniProtKB-SubCell"/>
</dbReference>
<gene>
    <name evidence="20" type="primary">LOC101061762</name>
</gene>
<evidence type="ECO:0000313" key="20">
    <source>
        <dbReference type="Ensembl" id="ENSTRUP00000083287.1"/>
    </source>
</evidence>
<dbReference type="GeneTree" id="ENSGT00940000155244"/>
<dbReference type="InterPro" id="IPR027791">
    <property type="entry name" value="Galactosyl_T_C"/>
</dbReference>
<feature type="domain" description="Galactosyltransferase C-terminal" evidence="18">
    <location>
        <begin position="223"/>
        <end position="300"/>
    </location>
</feature>
<evidence type="ECO:0000256" key="11">
    <source>
        <dbReference type="ARBA" id="ARBA00023034"/>
    </source>
</evidence>
<evidence type="ECO:0000256" key="14">
    <source>
        <dbReference type="ARBA" id="ARBA00023180"/>
    </source>
</evidence>
<dbReference type="AlphaFoldDB" id="A0A674PC72"/>
<keyword evidence="5 17" id="KW-0328">Glycosyltransferase</keyword>